<gene>
    <name evidence="4" type="ORF">AB2L28_08200</name>
</gene>
<evidence type="ECO:0000256" key="2">
    <source>
        <dbReference type="SAM" id="SignalP"/>
    </source>
</evidence>
<proteinExistence type="predicted"/>
<feature type="compositionally biased region" description="Polar residues" evidence="1">
    <location>
        <begin position="59"/>
        <end position="71"/>
    </location>
</feature>
<evidence type="ECO:0000313" key="4">
    <source>
        <dbReference type="EMBL" id="MEZ0492218.1"/>
    </source>
</evidence>
<accession>A0ABV4I0L6</accession>
<evidence type="ECO:0000256" key="1">
    <source>
        <dbReference type="SAM" id="MobiDB-lite"/>
    </source>
</evidence>
<dbReference type="Proteomes" id="UP001566476">
    <property type="component" value="Unassembled WGS sequence"/>
</dbReference>
<dbReference type="Gene3D" id="2.60.120.10">
    <property type="entry name" value="Jelly Rolls"/>
    <property type="match status" value="1"/>
</dbReference>
<keyword evidence="5" id="KW-1185">Reference proteome</keyword>
<dbReference type="InterPro" id="IPR014710">
    <property type="entry name" value="RmlC-like_jellyroll"/>
</dbReference>
<dbReference type="SUPFAM" id="SSF51182">
    <property type="entry name" value="RmlC-like cupins"/>
    <property type="match status" value="1"/>
</dbReference>
<dbReference type="InterPro" id="IPR013096">
    <property type="entry name" value="Cupin_2"/>
</dbReference>
<sequence length="184" mass="19055">MRHRSTVPAAILLGSALGLAACSGGTDAETPDRLPPAPDAISETTSTPPGPSLELSPSAERTTTTGAAENFTGTVRVTPLFDPTDASTAGAGLVTFEPGARTAWHTHPAGQRIVITAGTGWVQERGGERLEVRAGDVVWFAPGVEHWHGATATDPMTHVAVQDTVDGSNATWEDLVTDEEYTGG</sequence>
<dbReference type="InterPro" id="IPR047263">
    <property type="entry name" value="HNL-like_cupin"/>
</dbReference>
<feature type="region of interest" description="Disordered" evidence="1">
    <location>
        <begin position="24"/>
        <end position="71"/>
    </location>
</feature>
<evidence type="ECO:0000259" key="3">
    <source>
        <dbReference type="Pfam" id="PF07883"/>
    </source>
</evidence>
<dbReference type="CDD" id="cd02233">
    <property type="entry name" value="cupin_HNL-like"/>
    <property type="match status" value="1"/>
</dbReference>
<feature type="signal peptide" evidence="2">
    <location>
        <begin position="1"/>
        <end position="20"/>
    </location>
</feature>
<feature type="chain" id="PRO_5045886777" evidence="2">
    <location>
        <begin position="21"/>
        <end position="184"/>
    </location>
</feature>
<comment type="caution">
    <text evidence="4">The sequence shown here is derived from an EMBL/GenBank/DDBJ whole genome shotgun (WGS) entry which is preliminary data.</text>
</comment>
<dbReference type="EMBL" id="JBGGTQ010000003">
    <property type="protein sequence ID" value="MEZ0492218.1"/>
    <property type="molecule type" value="Genomic_DNA"/>
</dbReference>
<reference evidence="4 5" key="1">
    <citation type="submission" date="2024-07" db="EMBL/GenBank/DDBJ databases">
        <authorList>
            <person name="Thanompreechachai J."/>
            <person name="Duangmal K."/>
        </authorList>
    </citation>
    <scope>NUCLEOTIDE SEQUENCE [LARGE SCALE GENOMIC DNA]</scope>
    <source>
        <strain evidence="4 5">TBRC 1896</strain>
    </source>
</reference>
<dbReference type="InterPro" id="IPR011051">
    <property type="entry name" value="RmlC_Cupin_sf"/>
</dbReference>
<keyword evidence="2" id="KW-0732">Signal</keyword>
<dbReference type="PANTHER" id="PTHR43698:SF1">
    <property type="entry name" value="BLL4564 PROTEIN"/>
    <property type="match status" value="1"/>
</dbReference>
<name>A0ABV4I0L6_9ACTN</name>
<dbReference type="PROSITE" id="PS51257">
    <property type="entry name" value="PROKAR_LIPOPROTEIN"/>
    <property type="match status" value="1"/>
</dbReference>
<dbReference type="RefSeq" id="WP_370718253.1">
    <property type="nucleotide sequence ID" value="NZ_JBGGTQ010000003.1"/>
</dbReference>
<dbReference type="PANTHER" id="PTHR43698">
    <property type="entry name" value="RIBD C-TERMINAL DOMAIN CONTAINING PROTEIN"/>
    <property type="match status" value="1"/>
</dbReference>
<protein>
    <submittedName>
        <fullName evidence="4">Cupin domain-containing protein</fullName>
    </submittedName>
</protein>
<evidence type="ECO:0000313" key="5">
    <source>
        <dbReference type="Proteomes" id="UP001566476"/>
    </source>
</evidence>
<organism evidence="4 5">
    <name type="scientific">Kineococcus mangrovi</name>
    <dbReference type="NCBI Taxonomy" id="1660183"/>
    <lineage>
        <taxon>Bacteria</taxon>
        <taxon>Bacillati</taxon>
        <taxon>Actinomycetota</taxon>
        <taxon>Actinomycetes</taxon>
        <taxon>Kineosporiales</taxon>
        <taxon>Kineosporiaceae</taxon>
        <taxon>Kineococcus</taxon>
    </lineage>
</organism>
<dbReference type="Pfam" id="PF07883">
    <property type="entry name" value="Cupin_2"/>
    <property type="match status" value="1"/>
</dbReference>
<feature type="domain" description="Cupin type-2" evidence="3">
    <location>
        <begin position="93"/>
        <end position="159"/>
    </location>
</feature>